<accession>A0A6J7X3B0</accession>
<sequence length="80" mass="8932">MFDPNFSPYDALQILNNNVNQLDNNLAKLIAAHNSLAKRVEEQGQVIDALTMGLNNANKANQILMSDMISTMTDKLKDIR</sequence>
<gene>
    <name evidence="2" type="ORF">UFOVP389_12</name>
</gene>
<evidence type="ECO:0000256" key="1">
    <source>
        <dbReference type="SAM" id="Coils"/>
    </source>
</evidence>
<keyword evidence="1" id="KW-0175">Coiled coil</keyword>
<dbReference type="EMBL" id="LR798332">
    <property type="protein sequence ID" value="CAB5223775.1"/>
    <property type="molecule type" value="Genomic_DNA"/>
</dbReference>
<reference evidence="2" key="1">
    <citation type="submission" date="2020-05" db="EMBL/GenBank/DDBJ databases">
        <authorList>
            <person name="Chiriac C."/>
            <person name="Salcher M."/>
            <person name="Ghai R."/>
            <person name="Kavagutti S V."/>
        </authorList>
    </citation>
    <scope>NUCLEOTIDE SEQUENCE</scope>
</reference>
<evidence type="ECO:0000313" key="2">
    <source>
        <dbReference type="EMBL" id="CAB5223775.1"/>
    </source>
</evidence>
<feature type="coiled-coil region" evidence="1">
    <location>
        <begin position="12"/>
        <end position="39"/>
    </location>
</feature>
<protein>
    <submittedName>
        <fullName evidence="2">Uncharacterized protein</fullName>
    </submittedName>
</protein>
<organism evidence="2">
    <name type="scientific">uncultured Caudovirales phage</name>
    <dbReference type="NCBI Taxonomy" id="2100421"/>
    <lineage>
        <taxon>Viruses</taxon>
        <taxon>Duplodnaviria</taxon>
        <taxon>Heunggongvirae</taxon>
        <taxon>Uroviricota</taxon>
        <taxon>Caudoviricetes</taxon>
        <taxon>Peduoviridae</taxon>
        <taxon>Maltschvirus</taxon>
        <taxon>Maltschvirus maltsch</taxon>
    </lineage>
</organism>
<proteinExistence type="predicted"/>
<name>A0A6J7X3B0_9CAUD</name>